<feature type="transmembrane region" description="Helical" evidence="1">
    <location>
        <begin position="102"/>
        <end position="121"/>
    </location>
</feature>
<evidence type="ECO:0000313" key="3">
    <source>
        <dbReference type="Proteomes" id="UP001209694"/>
    </source>
</evidence>
<dbReference type="Proteomes" id="UP001209694">
    <property type="component" value="Unassembled WGS sequence"/>
</dbReference>
<keyword evidence="1" id="KW-1133">Transmembrane helix</keyword>
<dbReference type="EMBL" id="JAMQQD010000009">
    <property type="protein sequence ID" value="MCW7517066.1"/>
    <property type="molecule type" value="Genomic_DNA"/>
</dbReference>
<gene>
    <name evidence="2" type="ORF">ND810_18005</name>
</gene>
<proteinExistence type="predicted"/>
<dbReference type="RefSeq" id="WP_265356491.1">
    <property type="nucleotide sequence ID" value="NZ_JAMQPS010000008.1"/>
</dbReference>
<organism evidence="2 3">
    <name type="scientific">Leptospira levettii</name>
    <dbReference type="NCBI Taxonomy" id="2023178"/>
    <lineage>
        <taxon>Bacteria</taxon>
        <taxon>Pseudomonadati</taxon>
        <taxon>Spirochaetota</taxon>
        <taxon>Spirochaetia</taxon>
        <taxon>Leptospirales</taxon>
        <taxon>Leptospiraceae</taxon>
        <taxon>Leptospira</taxon>
    </lineage>
</organism>
<feature type="transmembrane region" description="Helical" evidence="1">
    <location>
        <begin position="73"/>
        <end position="95"/>
    </location>
</feature>
<evidence type="ECO:0000313" key="2">
    <source>
        <dbReference type="EMBL" id="MCW7517066.1"/>
    </source>
</evidence>
<evidence type="ECO:0000256" key="1">
    <source>
        <dbReference type="SAM" id="Phobius"/>
    </source>
</evidence>
<reference evidence="2" key="1">
    <citation type="submission" date="2022-06" db="EMBL/GenBank/DDBJ databases">
        <title>Leptospira isolates from biofilms formed at urban environments.</title>
        <authorList>
            <person name="Ribeiro P.S."/>
            <person name="Sousa T."/>
            <person name="Carvalho N."/>
            <person name="Aburjaile F."/>
            <person name="Neves F."/>
            <person name="Oliveira D."/>
            <person name="Blanco L."/>
            <person name="Lima J."/>
            <person name="Costa F."/>
            <person name="Brenig B."/>
            <person name="Soares S."/>
            <person name="Ramos R."/>
            <person name="Goes-Neto A."/>
            <person name="Matiuzzi M."/>
            <person name="Azevedo V."/>
            <person name="Ristow P."/>
        </authorList>
    </citation>
    <scope>NUCLEOTIDE SEQUENCE</scope>
    <source>
        <strain evidence="2">VSF7</strain>
    </source>
</reference>
<accession>A0AAW5VBA5</accession>
<comment type="caution">
    <text evidence="2">The sequence shown here is derived from an EMBL/GenBank/DDBJ whole genome shotgun (WGS) entry which is preliminary data.</text>
</comment>
<feature type="transmembrane region" description="Helical" evidence="1">
    <location>
        <begin position="39"/>
        <end position="61"/>
    </location>
</feature>
<dbReference type="AlphaFoldDB" id="A0AAW5VBA5"/>
<keyword evidence="1" id="KW-0472">Membrane</keyword>
<sequence length="125" mass="13005">MKALKLYGGIFGSVIILPTSTIVLFGFAMGSMFNQNASISTGLVLSALTLLGAFAVPPLTVLNYLNPNNSQSVSASIIVLGVGIISTVSLVFNIIDTGFNKVSIVVLIAALLILASGYLQLTKKE</sequence>
<feature type="transmembrane region" description="Helical" evidence="1">
    <location>
        <begin position="6"/>
        <end position="27"/>
    </location>
</feature>
<keyword evidence="1" id="KW-0812">Transmembrane</keyword>
<protein>
    <submittedName>
        <fullName evidence="2">Uncharacterized protein</fullName>
    </submittedName>
</protein>
<name>A0AAW5VBA5_9LEPT</name>